<dbReference type="InParanoid" id="K3X9U3"/>
<reference evidence="1" key="3">
    <citation type="submission" date="2015-02" db="UniProtKB">
        <authorList>
            <consortium name="EnsemblProtists"/>
        </authorList>
    </citation>
    <scope>IDENTIFICATION</scope>
    <source>
        <strain evidence="1">DAOM BR144</strain>
    </source>
</reference>
<dbReference type="EnsemblProtists" id="PYU1_T013992">
    <property type="protein sequence ID" value="PYU1_T013992"/>
    <property type="gene ID" value="PYU1_G013963"/>
</dbReference>
<name>K3X9U3_GLOUD</name>
<protein>
    <recommendedName>
        <fullName evidence="3">BZIP domain-containing protein</fullName>
    </recommendedName>
</protein>
<dbReference type="EMBL" id="GL376578">
    <property type="status" value="NOT_ANNOTATED_CDS"/>
    <property type="molecule type" value="Genomic_DNA"/>
</dbReference>
<sequence>MQSCRTVDNYKEWSPLVSPRRRCCTEGEAIKQLRRKALSRFRQIRYRKKQREHEVGLLENVNVLKSEVETLKAARHELRFRIWRNQATTKSSLPHHSSPLKVAQEYLKCFRHGFASDPPKLSTGSTEDAFEFPDSEQTRFIQDMGAKDVVHGQLRGRTSLLEQWRRYTTYFKSLMVEPHSFHIDRRAEQVTCLVRSTVRVTITSKTLDNIAPHVFLQPAIAAKLIGTPIALKMNLTLTYNSHGKISRCDTSIDFIDGLRPLLSGYKDVAWVLNAAYITPHSQIGKDMVELLPLAPLVSAPMRILTSESSHQATEMPAERRSPVAVEDIDAGFPSKDPRLELAYILTRSV</sequence>
<reference evidence="2" key="2">
    <citation type="submission" date="2010-04" db="EMBL/GenBank/DDBJ databases">
        <authorList>
            <person name="Buell R."/>
            <person name="Hamilton J."/>
            <person name="Hostetler J."/>
        </authorList>
    </citation>
    <scope>NUCLEOTIDE SEQUENCE [LARGE SCALE GENOMIC DNA]</scope>
    <source>
        <strain evidence="2">DAOM:BR144</strain>
    </source>
</reference>
<dbReference type="eggNOG" id="ENOG502SRZN">
    <property type="taxonomic scope" value="Eukaryota"/>
</dbReference>
<dbReference type="Proteomes" id="UP000019132">
    <property type="component" value="Unassembled WGS sequence"/>
</dbReference>
<accession>K3X9U3</accession>
<evidence type="ECO:0008006" key="3">
    <source>
        <dbReference type="Google" id="ProtNLM"/>
    </source>
</evidence>
<dbReference type="HOGENOM" id="CLU_798064_0_0_1"/>
<evidence type="ECO:0000313" key="1">
    <source>
        <dbReference type="EnsemblProtists" id="PYU1_T013992"/>
    </source>
</evidence>
<organism evidence="1 2">
    <name type="scientific">Globisporangium ultimum (strain ATCC 200006 / CBS 805.95 / DAOM BR144)</name>
    <name type="common">Pythium ultimum</name>
    <dbReference type="NCBI Taxonomy" id="431595"/>
    <lineage>
        <taxon>Eukaryota</taxon>
        <taxon>Sar</taxon>
        <taxon>Stramenopiles</taxon>
        <taxon>Oomycota</taxon>
        <taxon>Peronosporomycetes</taxon>
        <taxon>Pythiales</taxon>
        <taxon>Pythiaceae</taxon>
        <taxon>Globisporangium</taxon>
    </lineage>
</organism>
<dbReference type="OMA" id="QWRRYTT"/>
<keyword evidence="2" id="KW-1185">Reference proteome</keyword>
<dbReference type="VEuPathDB" id="FungiDB:PYU1_G013963"/>
<evidence type="ECO:0000313" key="2">
    <source>
        <dbReference type="Proteomes" id="UP000019132"/>
    </source>
</evidence>
<reference evidence="2" key="1">
    <citation type="journal article" date="2010" name="Genome Biol.">
        <title>Genome sequence of the necrotrophic plant pathogen Pythium ultimum reveals original pathogenicity mechanisms and effector repertoire.</title>
        <authorList>
            <person name="Levesque C.A."/>
            <person name="Brouwer H."/>
            <person name="Cano L."/>
            <person name="Hamilton J.P."/>
            <person name="Holt C."/>
            <person name="Huitema E."/>
            <person name="Raffaele S."/>
            <person name="Robideau G.P."/>
            <person name="Thines M."/>
            <person name="Win J."/>
            <person name="Zerillo M.M."/>
            <person name="Beakes G.W."/>
            <person name="Boore J.L."/>
            <person name="Busam D."/>
            <person name="Dumas B."/>
            <person name="Ferriera S."/>
            <person name="Fuerstenberg S.I."/>
            <person name="Gachon C.M."/>
            <person name="Gaulin E."/>
            <person name="Govers F."/>
            <person name="Grenville-Briggs L."/>
            <person name="Horner N."/>
            <person name="Hostetler J."/>
            <person name="Jiang R.H."/>
            <person name="Johnson J."/>
            <person name="Krajaejun T."/>
            <person name="Lin H."/>
            <person name="Meijer H.J."/>
            <person name="Moore B."/>
            <person name="Morris P."/>
            <person name="Phuntmart V."/>
            <person name="Puiu D."/>
            <person name="Shetty J."/>
            <person name="Stajich J.E."/>
            <person name="Tripathy S."/>
            <person name="Wawra S."/>
            <person name="van West P."/>
            <person name="Whitty B.R."/>
            <person name="Coutinho P.M."/>
            <person name="Henrissat B."/>
            <person name="Martin F."/>
            <person name="Thomas P.D."/>
            <person name="Tyler B.M."/>
            <person name="De Vries R.P."/>
            <person name="Kamoun S."/>
            <person name="Yandell M."/>
            <person name="Tisserat N."/>
            <person name="Buell C.R."/>
        </authorList>
    </citation>
    <scope>NUCLEOTIDE SEQUENCE</scope>
    <source>
        <strain evidence="2">DAOM:BR144</strain>
    </source>
</reference>
<dbReference type="AlphaFoldDB" id="K3X9U3"/>
<proteinExistence type="predicted"/>